<organism evidence="1">
    <name type="scientific">uncultured Rhodospirillales bacterium HF0200_01O14</name>
    <dbReference type="NCBI Taxonomy" id="710787"/>
    <lineage>
        <taxon>Bacteria</taxon>
        <taxon>Pseudomonadati</taxon>
        <taxon>Pseudomonadota</taxon>
        <taxon>Alphaproteobacteria</taxon>
        <taxon>Rhodospirillales</taxon>
        <taxon>environmental samples</taxon>
    </lineage>
</organism>
<reference evidence="1" key="1">
    <citation type="journal article" date="2011" name="Environ. Microbiol.">
        <title>Time-series analyses of Monterey Bay coastal microbial picoplankton using a 'genome proxy' microarray.</title>
        <authorList>
            <person name="Rich V.I."/>
            <person name="Pham V.D."/>
            <person name="Eppley J."/>
            <person name="Shi Y."/>
            <person name="DeLong E.F."/>
        </authorList>
    </citation>
    <scope>NUCLEOTIDE SEQUENCE</scope>
</reference>
<evidence type="ECO:0000313" key="1">
    <source>
        <dbReference type="EMBL" id="ADI17859.1"/>
    </source>
</evidence>
<protein>
    <submittedName>
        <fullName evidence="1">Uncharacterized protein</fullName>
    </submittedName>
</protein>
<accession>E0XTW8</accession>
<dbReference type="EMBL" id="GU474875">
    <property type="protein sequence ID" value="ADI17859.1"/>
    <property type="molecule type" value="Genomic_DNA"/>
</dbReference>
<dbReference type="AlphaFoldDB" id="E0XTW8"/>
<name>E0XTW8_9PROT</name>
<sequence length="106" mass="11764">MASGRLPVKIDADELSLVITVRQPSRNTIAYCIICVPSRKYNEGSIKLPSVGWVQTLVHDEAMFVGITVINEDRIIAMLARPAFDAGHHRVIRADFGVLDYADLKL</sequence>
<proteinExistence type="predicted"/>